<dbReference type="RefSeq" id="XP_003878162.1">
    <property type="nucleotide sequence ID" value="XM_003878113.1"/>
</dbReference>
<feature type="region of interest" description="Disordered" evidence="1">
    <location>
        <begin position="213"/>
        <end position="246"/>
    </location>
</feature>
<feature type="compositionally biased region" description="Low complexity" evidence="1">
    <location>
        <begin position="56"/>
        <end position="69"/>
    </location>
</feature>
<name>E9B394_LEIMU</name>
<dbReference type="VEuPathDB" id="TriTrypDB:LmxM.31.3100"/>
<evidence type="ECO:0000313" key="2">
    <source>
        <dbReference type="EMBL" id="CBZ29711.1"/>
    </source>
</evidence>
<dbReference type="Proteomes" id="UP000007259">
    <property type="component" value="Chromosome 31"/>
</dbReference>
<proteinExistence type="predicted"/>
<reference evidence="2 3" key="1">
    <citation type="journal article" date="2011" name="Genome Res.">
        <title>Chromosome and gene copy number variation allow major structural change between species and strains of Leishmania.</title>
        <authorList>
            <person name="Rogers M.B."/>
            <person name="Hilley J.D."/>
            <person name="Dickens N.J."/>
            <person name="Wilkes J."/>
            <person name="Bates P.A."/>
            <person name="Depledge D.P."/>
            <person name="Harris D."/>
            <person name="Her Y."/>
            <person name="Herzyk P."/>
            <person name="Imamura H."/>
            <person name="Otto T.D."/>
            <person name="Sanders M."/>
            <person name="Seeger K."/>
            <person name="Dujardin J.C."/>
            <person name="Berriman M."/>
            <person name="Smith D.F."/>
            <person name="Hertz-Fowler C."/>
            <person name="Mottram J.C."/>
        </authorList>
    </citation>
    <scope>NUCLEOTIDE SEQUENCE [LARGE SCALE GENOMIC DNA]</scope>
    <source>
        <strain evidence="2 3">MHOM/GT/2001/U1103</strain>
    </source>
</reference>
<dbReference type="GeneID" id="13453756"/>
<dbReference type="KEGG" id="lmi:LMXM_31_3100"/>
<dbReference type="EMBL" id="FR799584">
    <property type="protein sequence ID" value="CBZ29711.1"/>
    <property type="molecule type" value="Genomic_DNA"/>
</dbReference>
<dbReference type="AlphaFoldDB" id="E9B394"/>
<feature type="region of interest" description="Disordered" evidence="1">
    <location>
        <begin position="48"/>
        <end position="69"/>
    </location>
</feature>
<keyword evidence="3" id="KW-1185">Reference proteome</keyword>
<accession>E9B394</accession>
<organism evidence="2 3">
    <name type="scientific">Leishmania mexicana (strain MHOM/GT/2001/U1103)</name>
    <dbReference type="NCBI Taxonomy" id="929439"/>
    <lineage>
        <taxon>Eukaryota</taxon>
        <taxon>Discoba</taxon>
        <taxon>Euglenozoa</taxon>
        <taxon>Kinetoplastea</taxon>
        <taxon>Metakinetoplastina</taxon>
        <taxon>Trypanosomatida</taxon>
        <taxon>Trypanosomatidae</taxon>
        <taxon>Leishmaniinae</taxon>
        <taxon>Leishmania</taxon>
    </lineage>
</organism>
<evidence type="ECO:0000313" key="3">
    <source>
        <dbReference type="Proteomes" id="UP000007259"/>
    </source>
</evidence>
<sequence>MAQMRLQRQRYSTLCTRKTCLQAQVDELNAPGKDMTVQLEREQARRAQELEHPFASSSTSSPGISRTSGDQAQLPAAVLGSALQAISACITERRELLQSLRDGSQYCLMLLAALFAKCPLSTVAEPVDRGASQSGSHASDATAVIAGRGEAPTRCASRNYVSDSAATSAAPASGLRHAEEGMAKAHQALCAGEEKALAEMEYLLLLLQKCAQPQQERGRPGVSPDGRPSAMESATRTTSSATAAGDVPALVMTAANHVASEAGDGWTERGRLFTKEST</sequence>
<protein>
    <submittedName>
        <fullName evidence="2">Uncharacterized protein</fullName>
    </submittedName>
</protein>
<evidence type="ECO:0000256" key="1">
    <source>
        <dbReference type="SAM" id="MobiDB-lite"/>
    </source>
</evidence>
<dbReference type="PhylomeDB" id="E9B394"/>
<feature type="compositionally biased region" description="Low complexity" evidence="1">
    <location>
        <begin position="229"/>
        <end position="244"/>
    </location>
</feature>
<gene>
    <name evidence="2" type="ORF">LMXM_31_3100</name>
</gene>
<dbReference type="OMA" id="CITERRE"/>
<dbReference type="OrthoDB" id="10509493at2759"/>